<proteinExistence type="predicted"/>
<organism evidence="1 2">
    <name type="scientific">Sphingomonas suaedae</name>
    <dbReference type="NCBI Taxonomy" id="2599297"/>
    <lineage>
        <taxon>Bacteria</taxon>
        <taxon>Pseudomonadati</taxon>
        <taxon>Pseudomonadota</taxon>
        <taxon>Alphaproteobacteria</taxon>
        <taxon>Sphingomonadales</taxon>
        <taxon>Sphingomonadaceae</taxon>
        <taxon>Sphingomonas</taxon>
    </lineage>
</organism>
<dbReference type="AlphaFoldDB" id="A0A518REV6"/>
<gene>
    <name evidence="1" type="ORF">FPZ54_08155</name>
</gene>
<protein>
    <submittedName>
        <fullName evidence="1">Uncharacterized protein</fullName>
    </submittedName>
</protein>
<evidence type="ECO:0000313" key="2">
    <source>
        <dbReference type="Proteomes" id="UP000318055"/>
    </source>
</evidence>
<dbReference type="KEGG" id="ssua:FPZ54_08155"/>
<dbReference type="EMBL" id="CP042239">
    <property type="protein sequence ID" value="QDX25997.1"/>
    <property type="molecule type" value="Genomic_DNA"/>
</dbReference>
<accession>A0A518REV6</accession>
<evidence type="ECO:0000313" key="1">
    <source>
        <dbReference type="EMBL" id="QDX25997.1"/>
    </source>
</evidence>
<name>A0A518REV6_9SPHN</name>
<dbReference type="OrthoDB" id="7573411at2"/>
<reference evidence="1 2" key="1">
    <citation type="submission" date="2019-07" db="EMBL/GenBank/DDBJ databases">
        <title>Sphingomonas alkalisoli sp. nov., isolated from rhizosphere soil of Suaedae salsa.</title>
        <authorList>
            <person name="Zhang H."/>
            <person name="Xu L."/>
            <person name="Zhang J.-X."/>
            <person name="Sun J.-Q."/>
        </authorList>
    </citation>
    <scope>NUCLEOTIDE SEQUENCE [LARGE SCALE GENOMIC DNA]</scope>
    <source>
        <strain evidence="1 2">XS-10</strain>
    </source>
</reference>
<keyword evidence="2" id="KW-1185">Reference proteome</keyword>
<dbReference type="Proteomes" id="UP000318055">
    <property type="component" value="Chromosome"/>
</dbReference>
<sequence>MSRRERKVASAKTEEILKRIGQLLAEDTEYPLDKTLLHAEVGRGYVSPSIFKDLGNHLRYRDPDLDRLGDALLDLWYAQEGDERWGGLAYFVKDGRFELTFIYPDEIDEDESSIKRRDRVVKKYFGEKPIVYPDFDGEDVWVY</sequence>